<dbReference type="RefSeq" id="WP_086249759.1">
    <property type="nucleotide sequence ID" value="NZ_NGEL01000115.1"/>
</dbReference>
<organism evidence="2 3">
    <name type="scientific">Acinetobacter baumannii</name>
    <dbReference type="NCBI Taxonomy" id="470"/>
    <lineage>
        <taxon>Bacteria</taxon>
        <taxon>Pseudomonadati</taxon>
        <taxon>Pseudomonadota</taxon>
        <taxon>Gammaproteobacteria</taxon>
        <taxon>Moraxellales</taxon>
        <taxon>Moraxellaceae</taxon>
        <taxon>Acinetobacter</taxon>
        <taxon>Acinetobacter calcoaceticus/baumannii complex</taxon>
    </lineage>
</organism>
<evidence type="ECO:0000313" key="2">
    <source>
        <dbReference type="EMBL" id="OTM86497.1"/>
    </source>
</evidence>
<accession>A0A241ZED0</accession>
<evidence type="ECO:0000256" key="1">
    <source>
        <dbReference type="SAM" id="Phobius"/>
    </source>
</evidence>
<keyword evidence="1" id="KW-1133">Transmembrane helix</keyword>
<keyword evidence="1" id="KW-0812">Transmembrane</keyword>
<name>A0A241ZED0_ACIBA</name>
<comment type="caution">
    <text evidence="2">The sequence shown here is derived from an EMBL/GenBank/DDBJ whole genome shotgun (WGS) entry which is preliminary data.</text>
</comment>
<gene>
    <name evidence="2" type="ORF">B9X95_10475</name>
</gene>
<evidence type="ECO:0000313" key="3">
    <source>
        <dbReference type="Proteomes" id="UP000194699"/>
    </source>
</evidence>
<proteinExistence type="predicted"/>
<protein>
    <submittedName>
        <fullName evidence="2">Uncharacterized protein</fullName>
    </submittedName>
</protein>
<dbReference type="EMBL" id="NGEL01000115">
    <property type="protein sequence ID" value="OTM86497.1"/>
    <property type="molecule type" value="Genomic_DNA"/>
</dbReference>
<sequence>MEYIIYVLAVLGVIFLFIFIWIFKIIIQTKRNIKIKPRSFTNAEDLINFIRAVFECKLKHKSILFGFVESTYRNNGFTGLSDPHLEVDVSIVIDNGYKKIEATCPVVNANLAQGDFVAIMPIYNQRHDIWSYVVTAKLKAIYLGDKGFQVEDRFVELE</sequence>
<reference evidence="2 3" key="1">
    <citation type="submission" date="2017-05" db="EMBL/GenBank/DDBJ databases">
        <authorList>
            <person name="Song R."/>
            <person name="Chenine A.L."/>
            <person name="Ruprecht R.M."/>
        </authorList>
    </citation>
    <scope>NUCLEOTIDE SEQUENCE [LARGE SCALE GENOMIC DNA]</scope>
    <source>
        <strain evidence="2 3">PR350</strain>
    </source>
</reference>
<dbReference type="AlphaFoldDB" id="A0A241ZED0"/>
<keyword evidence="1" id="KW-0472">Membrane</keyword>
<feature type="transmembrane region" description="Helical" evidence="1">
    <location>
        <begin position="6"/>
        <end position="27"/>
    </location>
</feature>
<dbReference type="Proteomes" id="UP000194699">
    <property type="component" value="Unassembled WGS sequence"/>
</dbReference>